<evidence type="ECO:0000256" key="2">
    <source>
        <dbReference type="ARBA" id="ARBA00023125"/>
    </source>
</evidence>
<sequence>MKIEDLCQSPLFYHIEPKDIEGLLNCLGAYTREYKKGEIIYSALDTISAMGLVLSGQVRIEQTDVWGSQNIFGYICEGQVFGETYACAPEEKLMVDAIAAKDSSILFLNVQKVLTTCSSACVFHSRLIANLLTVMARKNLSLSRKINDISRRSIRGRLLSYLSFQAIQNGSNTFTIPFNRQELADYLCVDRSALSKELGKMEQESLITFHKNQFSLHSAARELLFTK</sequence>
<keyword evidence="2" id="KW-0238">DNA-binding</keyword>
<accession>A0A7W8M507</accession>
<evidence type="ECO:0000256" key="1">
    <source>
        <dbReference type="ARBA" id="ARBA00023015"/>
    </source>
</evidence>
<evidence type="ECO:0000313" key="7">
    <source>
        <dbReference type="Proteomes" id="UP000543642"/>
    </source>
</evidence>
<dbReference type="Pfam" id="PF00027">
    <property type="entry name" value="cNMP_binding"/>
    <property type="match status" value="1"/>
</dbReference>
<dbReference type="InterPro" id="IPR018490">
    <property type="entry name" value="cNMP-bd_dom_sf"/>
</dbReference>
<keyword evidence="3" id="KW-0804">Transcription</keyword>
<keyword evidence="7" id="KW-1185">Reference proteome</keyword>
<name>A0A7W8M507_9FIRM</name>
<dbReference type="SMART" id="SM00419">
    <property type="entry name" value="HTH_CRP"/>
    <property type="match status" value="1"/>
</dbReference>
<dbReference type="Pfam" id="PF13545">
    <property type="entry name" value="HTH_Crp_2"/>
    <property type="match status" value="1"/>
</dbReference>
<feature type="domain" description="Cyclic nucleotide-binding" evidence="4">
    <location>
        <begin position="11"/>
        <end position="83"/>
    </location>
</feature>
<dbReference type="AlphaFoldDB" id="A0A7W8M507"/>
<reference evidence="6 7" key="1">
    <citation type="submission" date="2020-08" db="EMBL/GenBank/DDBJ databases">
        <title>Genomic Encyclopedia of Type Strains, Phase IV (KMG-IV): sequencing the most valuable type-strain genomes for metagenomic binning, comparative biology and taxonomic classification.</title>
        <authorList>
            <person name="Goeker M."/>
        </authorList>
    </citation>
    <scope>NUCLEOTIDE SEQUENCE [LARGE SCALE GENOMIC DNA]</scope>
    <source>
        <strain evidence="6 7">DSM 106146</strain>
    </source>
</reference>
<dbReference type="PROSITE" id="PS50042">
    <property type="entry name" value="CNMP_BINDING_3"/>
    <property type="match status" value="1"/>
</dbReference>
<dbReference type="InterPro" id="IPR012318">
    <property type="entry name" value="HTH_CRP"/>
</dbReference>
<dbReference type="RefSeq" id="WP_183773604.1">
    <property type="nucleotide sequence ID" value="NZ_JACHFW010000006.1"/>
</dbReference>
<organism evidence="6 7">
    <name type="scientific">Catenibacillus scindens</name>
    <dbReference type="NCBI Taxonomy" id="673271"/>
    <lineage>
        <taxon>Bacteria</taxon>
        <taxon>Bacillati</taxon>
        <taxon>Bacillota</taxon>
        <taxon>Clostridia</taxon>
        <taxon>Lachnospirales</taxon>
        <taxon>Lachnospiraceae</taxon>
        <taxon>Catenibacillus</taxon>
    </lineage>
</organism>
<evidence type="ECO:0000256" key="3">
    <source>
        <dbReference type="ARBA" id="ARBA00023163"/>
    </source>
</evidence>
<dbReference type="Proteomes" id="UP000543642">
    <property type="component" value="Unassembled WGS sequence"/>
</dbReference>
<dbReference type="SUPFAM" id="SSF46785">
    <property type="entry name" value="Winged helix' DNA-binding domain"/>
    <property type="match status" value="1"/>
</dbReference>
<evidence type="ECO:0000259" key="5">
    <source>
        <dbReference type="PROSITE" id="PS51063"/>
    </source>
</evidence>
<comment type="caution">
    <text evidence="6">The sequence shown here is derived from an EMBL/GenBank/DDBJ whole genome shotgun (WGS) entry which is preliminary data.</text>
</comment>
<evidence type="ECO:0000259" key="4">
    <source>
        <dbReference type="PROSITE" id="PS50042"/>
    </source>
</evidence>
<dbReference type="EMBL" id="JACHFW010000006">
    <property type="protein sequence ID" value="MBB5264728.1"/>
    <property type="molecule type" value="Genomic_DNA"/>
</dbReference>
<proteinExistence type="predicted"/>
<dbReference type="InterPro" id="IPR014710">
    <property type="entry name" value="RmlC-like_jellyroll"/>
</dbReference>
<gene>
    <name evidence="6" type="ORF">HNP82_001856</name>
</gene>
<dbReference type="SUPFAM" id="SSF51206">
    <property type="entry name" value="cAMP-binding domain-like"/>
    <property type="match status" value="1"/>
</dbReference>
<protein>
    <submittedName>
        <fullName evidence="6">CRP-like cAMP-binding protein</fullName>
    </submittedName>
</protein>
<dbReference type="GO" id="GO:0006355">
    <property type="term" value="P:regulation of DNA-templated transcription"/>
    <property type="evidence" value="ECO:0007669"/>
    <property type="project" value="InterPro"/>
</dbReference>
<evidence type="ECO:0000313" key="6">
    <source>
        <dbReference type="EMBL" id="MBB5264728.1"/>
    </source>
</evidence>
<dbReference type="CDD" id="cd00038">
    <property type="entry name" value="CAP_ED"/>
    <property type="match status" value="1"/>
</dbReference>
<dbReference type="Gene3D" id="2.60.120.10">
    <property type="entry name" value="Jelly Rolls"/>
    <property type="match status" value="1"/>
</dbReference>
<feature type="domain" description="HTH crp-type" evidence="5">
    <location>
        <begin position="152"/>
        <end position="220"/>
    </location>
</feature>
<dbReference type="GO" id="GO:0003677">
    <property type="term" value="F:DNA binding"/>
    <property type="evidence" value="ECO:0007669"/>
    <property type="project" value="UniProtKB-KW"/>
</dbReference>
<dbReference type="InterPro" id="IPR036390">
    <property type="entry name" value="WH_DNA-bd_sf"/>
</dbReference>
<dbReference type="PROSITE" id="PS51063">
    <property type="entry name" value="HTH_CRP_2"/>
    <property type="match status" value="1"/>
</dbReference>
<dbReference type="InterPro" id="IPR000595">
    <property type="entry name" value="cNMP-bd_dom"/>
</dbReference>
<keyword evidence="1" id="KW-0805">Transcription regulation</keyword>